<dbReference type="SUPFAM" id="SSF46689">
    <property type="entry name" value="Homeodomain-like"/>
    <property type="match status" value="1"/>
</dbReference>
<evidence type="ECO:0000256" key="1">
    <source>
        <dbReference type="ARBA" id="ARBA00023015"/>
    </source>
</evidence>
<dbReference type="EMBL" id="JASCIS010000045">
    <property type="protein sequence ID" value="MDI3422970.1"/>
    <property type="molecule type" value="Genomic_DNA"/>
</dbReference>
<dbReference type="InterPro" id="IPR050109">
    <property type="entry name" value="HTH-type_TetR-like_transc_reg"/>
</dbReference>
<sequence>MAAQPKQQRALKTRDDILHAAAVTFDELGYKGASMREIMRRAGVTLGAVYFHFDNKEALARAVMLSQTGELTANLDSEGAQRMVDFSMVWAHQLNVSPLIRAAVRLAVEQQAHGIGDKVSYGDFEAIFQTWLESAREQGELAPGVDPSVVAEFLVGAFTGVQHYAQLSDAMATLPDRVVRMWHLLLPGIVTRECLDRLVIDPARGRVAVPPAGGDSAA</sequence>
<dbReference type="NCBIfam" id="NF041196">
    <property type="entry name" value="ScbR_bind_reg"/>
    <property type="match status" value="1"/>
</dbReference>
<dbReference type="PROSITE" id="PS50977">
    <property type="entry name" value="HTH_TETR_2"/>
    <property type="match status" value="1"/>
</dbReference>
<reference evidence="6 7" key="1">
    <citation type="submission" date="2023-05" db="EMBL/GenBank/DDBJ databases">
        <title>Draft genome sequence of Streptomyces sp. B-S-A12 isolated from a cave soil in Thailand.</title>
        <authorList>
            <person name="Chamroensaksri N."/>
            <person name="Muangham S."/>
        </authorList>
    </citation>
    <scope>NUCLEOTIDE SEQUENCE [LARGE SCALE GENOMIC DNA]</scope>
    <source>
        <strain evidence="6 7">B-S-A12</strain>
    </source>
</reference>
<dbReference type="InterPro" id="IPR047923">
    <property type="entry name" value="ArpA-like"/>
</dbReference>
<feature type="DNA-binding region" description="H-T-H motif" evidence="4">
    <location>
        <begin position="34"/>
        <end position="53"/>
    </location>
</feature>
<keyword evidence="1" id="KW-0805">Transcription regulation</keyword>
<dbReference type="PRINTS" id="PR00455">
    <property type="entry name" value="HTHTETR"/>
</dbReference>
<dbReference type="RefSeq" id="WP_282538818.1">
    <property type="nucleotide sequence ID" value="NZ_JASCIS010000045.1"/>
</dbReference>
<keyword evidence="7" id="KW-1185">Reference proteome</keyword>
<dbReference type="InterPro" id="IPR054126">
    <property type="entry name" value="CprB_TetR_C"/>
</dbReference>
<accession>A0ABT6T546</accession>
<comment type="caution">
    <text evidence="6">The sequence shown here is derived from an EMBL/GenBank/DDBJ whole genome shotgun (WGS) entry which is preliminary data.</text>
</comment>
<dbReference type="PANTHER" id="PTHR30055">
    <property type="entry name" value="HTH-TYPE TRANSCRIPTIONAL REGULATOR RUTR"/>
    <property type="match status" value="1"/>
</dbReference>
<dbReference type="Proteomes" id="UP001237105">
    <property type="component" value="Unassembled WGS sequence"/>
</dbReference>
<dbReference type="InterPro" id="IPR023772">
    <property type="entry name" value="DNA-bd_HTH_TetR-type_CS"/>
</dbReference>
<evidence type="ECO:0000256" key="4">
    <source>
        <dbReference type="PROSITE-ProRule" id="PRU00335"/>
    </source>
</evidence>
<keyword evidence="2 4" id="KW-0238">DNA-binding</keyword>
<dbReference type="Gene3D" id="1.10.357.10">
    <property type="entry name" value="Tetracycline Repressor, domain 2"/>
    <property type="match status" value="1"/>
</dbReference>
<feature type="domain" description="HTH tetR-type" evidence="5">
    <location>
        <begin position="11"/>
        <end position="71"/>
    </location>
</feature>
<dbReference type="Pfam" id="PF00440">
    <property type="entry name" value="TetR_N"/>
    <property type="match status" value="1"/>
</dbReference>
<organism evidence="6 7">
    <name type="scientific">Streptomyces luteolus</name>
    <dbReference type="NCBI Taxonomy" id="3043615"/>
    <lineage>
        <taxon>Bacteria</taxon>
        <taxon>Bacillati</taxon>
        <taxon>Actinomycetota</taxon>
        <taxon>Actinomycetes</taxon>
        <taxon>Kitasatosporales</taxon>
        <taxon>Streptomycetaceae</taxon>
        <taxon>Streptomyces</taxon>
    </lineage>
</organism>
<name>A0ABT6T546_9ACTN</name>
<dbReference type="Pfam" id="PF21935">
    <property type="entry name" value="TetR_C_45"/>
    <property type="match status" value="1"/>
</dbReference>
<dbReference type="SUPFAM" id="SSF48498">
    <property type="entry name" value="Tetracyclin repressor-like, C-terminal domain"/>
    <property type="match status" value="1"/>
</dbReference>
<dbReference type="InterPro" id="IPR001647">
    <property type="entry name" value="HTH_TetR"/>
</dbReference>
<evidence type="ECO:0000313" key="7">
    <source>
        <dbReference type="Proteomes" id="UP001237105"/>
    </source>
</evidence>
<dbReference type="InterPro" id="IPR009057">
    <property type="entry name" value="Homeodomain-like_sf"/>
</dbReference>
<dbReference type="InterPro" id="IPR036271">
    <property type="entry name" value="Tet_transcr_reg_TetR-rel_C_sf"/>
</dbReference>
<evidence type="ECO:0000259" key="5">
    <source>
        <dbReference type="PROSITE" id="PS50977"/>
    </source>
</evidence>
<keyword evidence="3" id="KW-0804">Transcription</keyword>
<evidence type="ECO:0000256" key="2">
    <source>
        <dbReference type="ARBA" id="ARBA00023125"/>
    </source>
</evidence>
<dbReference type="PROSITE" id="PS01081">
    <property type="entry name" value="HTH_TETR_1"/>
    <property type="match status" value="1"/>
</dbReference>
<gene>
    <name evidence="6" type="ORF">QIT00_31250</name>
</gene>
<evidence type="ECO:0000313" key="6">
    <source>
        <dbReference type="EMBL" id="MDI3422970.1"/>
    </source>
</evidence>
<proteinExistence type="predicted"/>
<evidence type="ECO:0000256" key="3">
    <source>
        <dbReference type="ARBA" id="ARBA00023163"/>
    </source>
</evidence>
<protein>
    <submittedName>
        <fullName evidence="6">ScbR family autoregulator-binding transcription factor</fullName>
    </submittedName>
</protein>
<dbReference type="PANTHER" id="PTHR30055:SF234">
    <property type="entry name" value="HTH-TYPE TRANSCRIPTIONAL REGULATOR BETI"/>
    <property type="match status" value="1"/>
</dbReference>